<evidence type="ECO:0000256" key="5">
    <source>
        <dbReference type="ARBA" id="ARBA00022853"/>
    </source>
</evidence>
<comment type="subcellular location">
    <subcellularLocation>
        <location evidence="1 10">Nucleus</location>
    </subcellularLocation>
</comment>
<dbReference type="GO" id="GO:0071819">
    <property type="term" value="C:DUBm complex"/>
    <property type="evidence" value="ECO:0007669"/>
    <property type="project" value="UniProtKB-ARBA"/>
</dbReference>
<dbReference type="AlphaFoldDB" id="A0A0D6R4N3"/>
<evidence type="ECO:0000256" key="4">
    <source>
        <dbReference type="ARBA" id="ARBA00022833"/>
    </source>
</evidence>
<keyword evidence="9" id="KW-0539">Nucleus</keyword>
<organism evidence="12">
    <name type="scientific">Araucaria cunninghamii</name>
    <name type="common">Hoop pine</name>
    <name type="synonym">Moreton Bay pine</name>
    <dbReference type="NCBI Taxonomy" id="56994"/>
    <lineage>
        <taxon>Eukaryota</taxon>
        <taxon>Viridiplantae</taxon>
        <taxon>Streptophyta</taxon>
        <taxon>Embryophyta</taxon>
        <taxon>Tracheophyta</taxon>
        <taxon>Spermatophyta</taxon>
        <taxon>Pinopsida</taxon>
        <taxon>Pinidae</taxon>
        <taxon>Conifers II</taxon>
        <taxon>Araucariales</taxon>
        <taxon>Araucariaceae</taxon>
        <taxon>Araucaria</taxon>
    </lineage>
</organism>
<keyword evidence="7 10" id="KW-0010">Activator</keyword>
<evidence type="ECO:0000256" key="8">
    <source>
        <dbReference type="ARBA" id="ARBA00023163"/>
    </source>
</evidence>
<feature type="region of interest" description="Disordered" evidence="11">
    <location>
        <begin position="115"/>
        <end position="163"/>
    </location>
</feature>
<reference evidence="12" key="1">
    <citation type="submission" date="2015-03" db="EMBL/GenBank/DDBJ databases">
        <title>A transcriptome of Araucaria cunninghamii, an australian fine timber species.</title>
        <authorList>
            <person name="Jing Yi C.J.Y."/>
            <person name="Yin San L.Y.S."/>
            <person name="Abdul Karim S.S."/>
            <person name="Wan Azmi N.N."/>
            <person name="Hercus R.R."/>
            <person name="Croft L.L."/>
        </authorList>
    </citation>
    <scope>NUCLEOTIDE SEQUENCE</scope>
    <source>
        <strain evidence="12">MI0301</strain>
        <tissue evidence="12">Leaf</tissue>
    </source>
</reference>
<keyword evidence="4" id="KW-0862">Zinc</keyword>
<keyword evidence="5" id="KW-0156">Chromatin regulator</keyword>
<protein>
    <recommendedName>
        <fullName evidence="10">SAGA-associated factor 11</fullName>
    </recommendedName>
</protein>
<comment type="similarity">
    <text evidence="10">Belongs to the SGF11 family.</text>
</comment>
<feature type="compositionally biased region" description="Polar residues" evidence="11">
    <location>
        <begin position="141"/>
        <end position="163"/>
    </location>
</feature>
<dbReference type="GO" id="GO:0070461">
    <property type="term" value="C:SAGA-type complex"/>
    <property type="evidence" value="ECO:0007669"/>
    <property type="project" value="TreeGrafter"/>
</dbReference>
<evidence type="ECO:0000256" key="7">
    <source>
        <dbReference type="ARBA" id="ARBA00023159"/>
    </source>
</evidence>
<evidence type="ECO:0000256" key="3">
    <source>
        <dbReference type="ARBA" id="ARBA00022771"/>
    </source>
</evidence>
<dbReference type="Gene3D" id="3.30.160.60">
    <property type="entry name" value="Classic Zinc Finger"/>
    <property type="match status" value="1"/>
</dbReference>
<dbReference type="FunFam" id="3.30.160.60:FF:000118">
    <property type="entry name" value="Ataxin-7-like protein 3"/>
    <property type="match status" value="1"/>
</dbReference>
<dbReference type="PANTHER" id="PTHR47674">
    <property type="entry name" value="SAGA-ASSOCIATED FACTOR 11"/>
    <property type="match status" value="1"/>
</dbReference>
<dbReference type="InterPro" id="IPR013246">
    <property type="entry name" value="SAGA_su_Sgf11"/>
</dbReference>
<name>A0A0D6R4N3_ARACU</name>
<dbReference type="GO" id="GO:0006325">
    <property type="term" value="P:chromatin organization"/>
    <property type="evidence" value="ECO:0007669"/>
    <property type="project" value="UniProtKB-KW"/>
</dbReference>
<evidence type="ECO:0000256" key="11">
    <source>
        <dbReference type="SAM" id="MobiDB-lite"/>
    </source>
</evidence>
<evidence type="ECO:0000256" key="10">
    <source>
        <dbReference type="RuleBase" id="RU261113"/>
    </source>
</evidence>
<dbReference type="PANTHER" id="PTHR47674:SF3">
    <property type="entry name" value="SAGA-ASSOCIATED FACTOR 11"/>
    <property type="match status" value="1"/>
</dbReference>
<sequence length="180" mass="20028">MAGEDGKKEMWVFKELLDSVIVDVASESHREVRLGLDPRLNYDEEEEFRLSMEARAMVEDPSSSCAAENSGKFTEDIFGQTHPAVASEVFSCMNCGRAIVAGRFAPHLEKCMGKGRKARLKATRSSTSQQRRARTNPVPIHNTSLNSSGTYNSNRMPNRSYTTNMEVFQKTGADLREGTS</sequence>
<evidence type="ECO:0000313" key="12">
    <source>
        <dbReference type="EMBL" id="JAG97238.1"/>
    </source>
</evidence>
<proteinExistence type="inferred from homology"/>
<dbReference type="Pfam" id="PF08209">
    <property type="entry name" value="Sgf11"/>
    <property type="match status" value="1"/>
</dbReference>
<keyword evidence="2" id="KW-0479">Metal-binding</keyword>
<evidence type="ECO:0000256" key="9">
    <source>
        <dbReference type="ARBA" id="ARBA00023242"/>
    </source>
</evidence>
<accession>A0A0D6R4N3</accession>
<evidence type="ECO:0000256" key="6">
    <source>
        <dbReference type="ARBA" id="ARBA00023015"/>
    </source>
</evidence>
<dbReference type="EMBL" id="GCKF01034389">
    <property type="protein sequence ID" value="JAG97238.1"/>
    <property type="molecule type" value="Transcribed_RNA"/>
</dbReference>
<dbReference type="GO" id="GO:0008270">
    <property type="term" value="F:zinc ion binding"/>
    <property type="evidence" value="ECO:0007669"/>
    <property type="project" value="UniProtKB-KW"/>
</dbReference>
<evidence type="ECO:0000256" key="1">
    <source>
        <dbReference type="ARBA" id="ARBA00004123"/>
    </source>
</evidence>
<keyword evidence="8" id="KW-0804">Transcription</keyword>
<keyword evidence="3" id="KW-0863">Zinc-finger</keyword>
<evidence type="ECO:0000256" key="2">
    <source>
        <dbReference type="ARBA" id="ARBA00022723"/>
    </source>
</evidence>
<keyword evidence="6" id="KW-0805">Transcription regulation</keyword>